<accession>E9DJR8</accession>
<reference evidence="2" key="1">
    <citation type="journal article" date="2010" name="Genome Res.">
        <title>Population genomic sequencing of Coccidioides fungi reveals recent hybridization and transposon control.</title>
        <authorList>
            <person name="Neafsey D.E."/>
            <person name="Barker B.M."/>
            <person name="Sharpton T.J."/>
            <person name="Stajich J.E."/>
            <person name="Park D.J."/>
            <person name="Whiston E."/>
            <person name="Hung C.-Y."/>
            <person name="McMahan C."/>
            <person name="White J."/>
            <person name="Sykes S."/>
            <person name="Heiman D."/>
            <person name="Young S."/>
            <person name="Zeng Q."/>
            <person name="Abouelleil A."/>
            <person name="Aftuck L."/>
            <person name="Bessette D."/>
            <person name="Brown A."/>
            <person name="FitzGerald M."/>
            <person name="Lui A."/>
            <person name="Macdonald J.P."/>
            <person name="Priest M."/>
            <person name="Orbach M.J."/>
            <person name="Galgiani J.N."/>
            <person name="Kirkland T.N."/>
            <person name="Cole G.T."/>
            <person name="Birren B.W."/>
            <person name="Henn M.R."/>
            <person name="Taylor J.W."/>
            <person name="Rounsley S.D."/>
        </authorList>
    </citation>
    <scope>NUCLEOTIDE SEQUENCE [LARGE SCALE GENOMIC DNA]</scope>
    <source>
        <strain evidence="2">RMSCC 757 / Silveira</strain>
    </source>
</reference>
<sequence>MPNLQRVGRFEGSQFVDTRDLVPQRGYYLEGTVSVNEQTIILDSRAGEGPGSLRLSITRLEYWAARWRRCSGRIKNDHPPKGLDPEGRFRYQRGEIVSRVAGDIWILKRRIKQPWILKGKRKRHFDLREAEDVSDVSSDISDGNACSATGGLDDGMFGGREMSAQTCHHLYL</sequence>
<evidence type="ECO:0000313" key="1">
    <source>
        <dbReference type="EMBL" id="EFW13320.1"/>
    </source>
</evidence>
<dbReference type="VEuPathDB" id="FungiDB:CPSG_10067"/>
<dbReference type="HOGENOM" id="CLU_1555109_0_0_1"/>
<organism evidence="2">
    <name type="scientific">Coccidioides posadasii (strain RMSCC 757 / Silveira)</name>
    <name type="common">Valley fever fungus</name>
    <dbReference type="NCBI Taxonomy" id="443226"/>
    <lineage>
        <taxon>Eukaryota</taxon>
        <taxon>Fungi</taxon>
        <taxon>Dikarya</taxon>
        <taxon>Ascomycota</taxon>
        <taxon>Pezizomycotina</taxon>
        <taxon>Eurotiomycetes</taxon>
        <taxon>Eurotiomycetidae</taxon>
        <taxon>Onygenales</taxon>
        <taxon>Onygenaceae</taxon>
        <taxon>Coccidioides</taxon>
    </lineage>
</organism>
<dbReference type="EMBL" id="GL636523">
    <property type="protein sequence ID" value="EFW13320.1"/>
    <property type="molecule type" value="Genomic_DNA"/>
</dbReference>
<gene>
    <name evidence="1" type="ORF">CPSG_10067</name>
</gene>
<keyword evidence="2" id="KW-1185">Reference proteome</keyword>
<evidence type="ECO:0000313" key="2">
    <source>
        <dbReference type="Proteomes" id="UP000002497"/>
    </source>
</evidence>
<protein>
    <submittedName>
        <fullName evidence="1">Predicted protein</fullName>
    </submittedName>
</protein>
<reference evidence="2" key="2">
    <citation type="submission" date="2010-03" db="EMBL/GenBank/DDBJ databases">
        <title>The genome sequence of Coccidioides posadasii strain Silveira.</title>
        <authorList>
            <consortium name="The Broad Institute Genome Sequencing Center for Infectious Disease"/>
            <person name="Neafsey D."/>
            <person name="Orbach M."/>
            <person name="Henn M.R."/>
            <person name="Cole G.T."/>
            <person name="Galgiani J."/>
            <person name="Gardner M.J."/>
            <person name="Kirkland T.N."/>
            <person name="Taylor J.W."/>
            <person name="Young S.K."/>
            <person name="Zeng Q."/>
            <person name="Koehrsen M."/>
            <person name="Alvarado L."/>
            <person name="Berlin A."/>
            <person name="Borenstein D."/>
            <person name="Chapman S.B."/>
            <person name="Chen Z."/>
            <person name="Engels R."/>
            <person name="Freedman E."/>
            <person name="Gellesch M."/>
            <person name="Goldberg J."/>
            <person name="Griggs A."/>
            <person name="Gujja S."/>
            <person name="Heilman E."/>
            <person name="Heiman D."/>
            <person name="Howarth C."/>
            <person name="Jen D."/>
            <person name="Larson L."/>
            <person name="Mehta T."/>
            <person name="Neiman D."/>
            <person name="Park D."/>
            <person name="Pearson M."/>
            <person name="Richards J."/>
            <person name="Roberts A."/>
            <person name="Saif S."/>
            <person name="Shea T."/>
            <person name="Shenoy N."/>
            <person name="Sisk P."/>
            <person name="Stolte C."/>
            <person name="Sykes S."/>
            <person name="Walk T."/>
            <person name="White J."/>
            <person name="Yandava C."/>
            <person name="Haas B."/>
            <person name="Nusbaum C."/>
            <person name="Birren B."/>
        </authorList>
    </citation>
    <scope>NUCLEOTIDE SEQUENCE [LARGE SCALE GENOMIC DNA]</scope>
    <source>
        <strain evidence="2">RMSCC 757 / Silveira</strain>
    </source>
</reference>
<name>E9DJR8_COCPS</name>
<proteinExistence type="predicted"/>
<dbReference type="AlphaFoldDB" id="E9DJR8"/>
<dbReference type="Proteomes" id="UP000002497">
    <property type="component" value="Unassembled WGS sequence"/>
</dbReference>